<keyword evidence="3" id="KW-1185">Reference proteome</keyword>
<proteinExistence type="predicted"/>
<evidence type="ECO:0000313" key="3">
    <source>
        <dbReference type="Proteomes" id="UP000243723"/>
    </source>
</evidence>
<feature type="chain" id="PRO_5015203992" evidence="1">
    <location>
        <begin position="19"/>
        <end position="189"/>
    </location>
</feature>
<sequence length="189" mass="20361">MHFPTFTSLLALAAFTLAAPAPLDLEKRQTPQQGAYTLVASRSGHPIDGLKIQASGQRFFLGLPGPSAYCPVQVGSSCPISTDTVMINGAMYVMVPGGQSIYIQRSGAMAYTQAHSSFKQDFFSSQLGAYTDGSYKGPDGVSFAACPVQGQQGQWQVFSEVPGFTQQGCFCFGVSWRKWEGRTGAWQYT</sequence>
<dbReference type="OrthoDB" id="5430620at2759"/>
<dbReference type="InterPro" id="IPR052820">
    <property type="entry name" value="PhiA_domain"/>
</dbReference>
<reference evidence="2 3" key="1">
    <citation type="submission" date="2017-05" db="EMBL/GenBank/DDBJ databases">
        <title>Draft genome sequence of Elsinoe australis.</title>
        <authorList>
            <person name="Cheng Q."/>
        </authorList>
    </citation>
    <scope>NUCLEOTIDE SEQUENCE [LARGE SCALE GENOMIC DNA]</scope>
    <source>
        <strain evidence="2 3">NL1</strain>
    </source>
</reference>
<protein>
    <submittedName>
        <fullName evidence="2">Pentatricopeptide repeat-containing protein</fullName>
    </submittedName>
</protein>
<gene>
    <name evidence="2" type="ORF">B9Z65_8281</name>
</gene>
<feature type="signal peptide" evidence="1">
    <location>
        <begin position="1"/>
        <end position="18"/>
    </location>
</feature>
<evidence type="ECO:0000313" key="2">
    <source>
        <dbReference type="EMBL" id="PSK33955.1"/>
    </source>
</evidence>
<evidence type="ECO:0000256" key="1">
    <source>
        <dbReference type="SAM" id="SignalP"/>
    </source>
</evidence>
<comment type="caution">
    <text evidence="2">The sequence shown here is derived from an EMBL/GenBank/DDBJ whole genome shotgun (WGS) entry which is preliminary data.</text>
</comment>
<dbReference type="AlphaFoldDB" id="A0A2P7YDD3"/>
<accession>A0A2P7YDD3</accession>
<dbReference type="PANTHER" id="PTHR42047:SF1">
    <property type="entry name" value="PROTEIN, PUTATIVE (AFU_ORTHOLOGUE AFUA_6G03560)-RELATED"/>
    <property type="match status" value="1"/>
</dbReference>
<dbReference type="Proteomes" id="UP000243723">
    <property type="component" value="Unassembled WGS sequence"/>
</dbReference>
<dbReference type="PANTHER" id="PTHR42047">
    <property type="entry name" value="PROTEIN, PUTATIVE (AFU_ORTHOLOGUE AFUA_6G03560)-RELATED"/>
    <property type="match status" value="1"/>
</dbReference>
<organism evidence="2 3">
    <name type="scientific">Elsinoe australis</name>
    <dbReference type="NCBI Taxonomy" id="40998"/>
    <lineage>
        <taxon>Eukaryota</taxon>
        <taxon>Fungi</taxon>
        <taxon>Dikarya</taxon>
        <taxon>Ascomycota</taxon>
        <taxon>Pezizomycotina</taxon>
        <taxon>Dothideomycetes</taxon>
        <taxon>Dothideomycetidae</taxon>
        <taxon>Myriangiales</taxon>
        <taxon>Elsinoaceae</taxon>
        <taxon>Elsinoe</taxon>
    </lineage>
</organism>
<name>A0A2P7YDD3_9PEZI</name>
<keyword evidence="1" id="KW-0732">Signal</keyword>
<dbReference type="STRING" id="40998.A0A2P7YDD3"/>
<dbReference type="EMBL" id="NHZQ01000447">
    <property type="protein sequence ID" value="PSK33955.1"/>
    <property type="molecule type" value="Genomic_DNA"/>
</dbReference>